<name>L9X800_9EURY</name>
<proteinExistence type="predicted"/>
<dbReference type="GO" id="GO:0016020">
    <property type="term" value="C:membrane"/>
    <property type="evidence" value="ECO:0007669"/>
    <property type="project" value="TreeGrafter"/>
</dbReference>
<keyword evidence="1 3" id="KW-0378">Hydrolase</keyword>
<dbReference type="Proteomes" id="UP000011688">
    <property type="component" value="Unassembled WGS sequence"/>
</dbReference>
<dbReference type="eggNOG" id="arCOG01648">
    <property type="taxonomic scope" value="Archaea"/>
</dbReference>
<keyword evidence="4" id="KW-1185">Reference proteome</keyword>
<comment type="caution">
    <text evidence="3">The sequence shown here is derived from an EMBL/GenBank/DDBJ whole genome shotgun (WGS) entry which is preliminary data.</text>
</comment>
<dbReference type="EMBL" id="AOIB01000026">
    <property type="protein sequence ID" value="ELY56763.1"/>
    <property type="molecule type" value="Genomic_DNA"/>
</dbReference>
<dbReference type="InterPro" id="IPR050266">
    <property type="entry name" value="AB_hydrolase_sf"/>
</dbReference>
<organism evidence="3 4">
    <name type="scientific">Natronococcus amylolyticus DSM 10524</name>
    <dbReference type="NCBI Taxonomy" id="1227497"/>
    <lineage>
        <taxon>Archaea</taxon>
        <taxon>Methanobacteriati</taxon>
        <taxon>Methanobacteriota</taxon>
        <taxon>Stenosarchaea group</taxon>
        <taxon>Halobacteria</taxon>
        <taxon>Halobacteriales</taxon>
        <taxon>Natrialbaceae</taxon>
        <taxon>Natronococcus</taxon>
    </lineage>
</organism>
<dbReference type="GO" id="GO:0016787">
    <property type="term" value="F:hydrolase activity"/>
    <property type="evidence" value="ECO:0007669"/>
    <property type="project" value="UniProtKB-KW"/>
</dbReference>
<feature type="domain" description="AB hydrolase-1" evidence="2">
    <location>
        <begin position="35"/>
        <end position="265"/>
    </location>
</feature>
<evidence type="ECO:0000256" key="1">
    <source>
        <dbReference type="ARBA" id="ARBA00022801"/>
    </source>
</evidence>
<dbReference type="InterPro" id="IPR029058">
    <property type="entry name" value="AB_hydrolase_fold"/>
</dbReference>
<evidence type="ECO:0000313" key="3">
    <source>
        <dbReference type="EMBL" id="ELY56763.1"/>
    </source>
</evidence>
<dbReference type="STRING" id="1227497.C491_12190"/>
<accession>L9X800</accession>
<dbReference type="SUPFAM" id="SSF53474">
    <property type="entry name" value="alpha/beta-Hydrolases"/>
    <property type="match status" value="1"/>
</dbReference>
<dbReference type="Pfam" id="PF12697">
    <property type="entry name" value="Abhydrolase_6"/>
    <property type="match status" value="1"/>
</dbReference>
<dbReference type="RefSeq" id="WP_005556581.1">
    <property type="nucleotide sequence ID" value="NZ_AOIB01000026.1"/>
</dbReference>
<dbReference type="InterPro" id="IPR000073">
    <property type="entry name" value="AB_hydrolase_1"/>
</dbReference>
<reference evidence="3 4" key="1">
    <citation type="journal article" date="2014" name="PLoS Genet.">
        <title>Phylogenetically driven sequencing of extremely halophilic archaea reveals strategies for static and dynamic osmo-response.</title>
        <authorList>
            <person name="Becker E.A."/>
            <person name="Seitzer P.M."/>
            <person name="Tritt A."/>
            <person name="Larsen D."/>
            <person name="Krusor M."/>
            <person name="Yao A.I."/>
            <person name="Wu D."/>
            <person name="Madern D."/>
            <person name="Eisen J.A."/>
            <person name="Darling A.E."/>
            <person name="Facciotti M.T."/>
        </authorList>
    </citation>
    <scope>NUCLEOTIDE SEQUENCE [LARGE SCALE GENOMIC DNA]</scope>
    <source>
        <strain evidence="3 4">DSM 10524</strain>
    </source>
</reference>
<sequence>MPQATPPKEGEEVELVTSADGTEIAFERTGSGPPLLLVHGMVGDRDNWEALELRSPLAEHFTVCTMDRRGHGDSGGEGPYEIERVFEDIITVVEEIEEPVALFGLSTGGVYALGAASRTDNVRALLLYEPSLQFGQGAEAAESYTEMMSLLDTGKAEEALLVALEDFGHLSSEEINLIQSSPLWQEQMELVHTVPWEIEAITGYEFDPDQFRNMSTPTLLITGSESARPYKDGIKRTEEALPDVHVATIEGHGHAGLATASERFLEEVLTFAGE</sequence>
<dbReference type="PANTHER" id="PTHR43798">
    <property type="entry name" value="MONOACYLGLYCEROL LIPASE"/>
    <property type="match status" value="1"/>
</dbReference>
<dbReference type="Gene3D" id="3.40.50.1820">
    <property type="entry name" value="alpha/beta hydrolase"/>
    <property type="match status" value="1"/>
</dbReference>
<evidence type="ECO:0000259" key="2">
    <source>
        <dbReference type="Pfam" id="PF12697"/>
    </source>
</evidence>
<gene>
    <name evidence="3" type="ORF">C491_12190</name>
</gene>
<dbReference type="PANTHER" id="PTHR43798:SF31">
    <property type="entry name" value="AB HYDROLASE SUPERFAMILY PROTEIN YCLE"/>
    <property type="match status" value="1"/>
</dbReference>
<evidence type="ECO:0000313" key="4">
    <source>
        <dbReference type="Proteomes" id="UP000011688"/>
    </source>
</evidence>
<dbReference type="AlphaFoldDB" id="L9X800"/>
<protein>
    <submittedName>
        <fullName evidence="3">Alpha/beta hydrolase fold protein</fullName>
    </submittedName>
</protein>
<dbReference type="OrthoDB" id="7531at2157"/>